<dbReference type="CDD" id="cd16917">
    <property type="entry name" value="HATPase_UhpB-NarQ-NarX-like"/>
    <property type="match status" value="1"/>
</dbReference>
<dbReference type="Pfam" id="PF05384">
    <property type="entry name" value="DegS"/>
    <property type="match status" value="1"/>
</dbReference>
<evidence type="ECO:0000256" key="3">
    <source>
        <dbReference type="ARBA" id="ARBA00023012"/>
    </source>
</evidence>
<dbReference type="STRING" id="584708.Apau_1558"/>
<dbReference type="SUPFAM" id="SSF55874">
    <property type="entry name" value="ATPase domain of HSP90 chaperone/DNA topoisomerase II/histidine kinase"/>
    <property type="match status" value="1"/>
</dbReference>
<dbReference type="PANTHER" id="PTHR24421">
    <property type="entry name" value="NITRATE/NITRITE SENSOR PROTEIN NARX-RELATED"/>
    <property type="match status" value="1"/>
</dbReference>
<dbReference type="eggNOG" id="COG4585">
    <property type="taxonomic scope" value="Bacteria"/>
</dbReference>
<dbReference type="InterPro" id="IPR003594">
    <property type="entry name" value="HATPase_dom"/>
</dbReference>
<dbReference type="Pfam" id="PF07730">
    <property type="entry name" value="HisKA_3"/>
    <property type="match status" value="1"/>
</dbReference>
<dbReference type="Gene3D" id="1.20.5.1930">
    <property type="match status" value="1"/>
</dbReference>
<dbReference type="InterPro" id="IPR011712">
    <property type="entry name" value="Sig_transdc_His_kin_sub3_dim/P"/>
</dbReference>
<gene>
    <name evidence="6" type="ORF">Apau_1558</name>
</gene>
<organism evidence="6 7">
    <name type="scientific">Aminomonas paucivorans DSM 12260</name>
    <dbReference type="NCBI Taxonomy" id="584708"/>
    <lineage>
        <taxon>Bacteria</taxon>
        <taxon>Thermotogati</taxon>
        <taxon>Synergistota</taxon>
        <taxon>Synergistia</taxon>
        <taxon>Synergistales</taxon>
        <taxon>Synergistaceae</taxon>
        <taxon>Aminomonas</taxon>
    </lineage>
</organism>
<dbReference type="Pfam" id="PF02518">
    <property type="entry name" value="HATPase_c"/>
    <property type="match status" value="1"/>
</dbReference>
<keyword evidence="2 6" id="KW-0418">Kinase</keyword>
<evidence type="ECO:0000259" key="5">
    <source>
        <dbReference type="PROSITE" id="PS50109"/>
    </source>
</evidence>
<dbReference type="InterPro" id="IPR036890">
    <property type="entry name" value="HATPase_C_sf"/>
</dbReference>
<dbReference type="AlphaFoldDB" id="E3CUG1"/>
<evidence type="ECO:0000313" key="6">
    <source>
        <dbReference type="EMBL" id="EFQ23977.1"/>
    </source>
</evidence>
<sequence>MPQDVWNSELQDVLDKASVSLNYSIDHVVEIRAEVRRGVEDLEKELETLKLEVVEVIEANDSVGIAYRKARVNLAQAAERQDNAAQAKAYEEAEHYMKLKGSFEERERNLRRRRDEVERERVRLERILTRSEETMSKLRLAMEILKNRLEDMNQLGTERDYKMVALALRFAEQENLRLARDIHDGPAQQCSGAILLLDHMQKNLQLGRGEQAFQEADRLREQLKDALGEFRTFLLRLKPVGLDLSLEKGLSRLAETLKERYGVEIAVTLQGRPDSLPSMLRVNLYRIVQEATMNAIRHGRARKVQILGSFGAETVSLKVVDDGIGFDVHAEHVKAQERGSYGLTNMEERARFAGGSFRIESAPGRGTIVSLSVPVGEV</sequence>
<proteinExistence type="predicted"/>
<dbReference type="HOGENOM" id="CLU_000445_20_0_0"/>
<dbReference type="GO" id="GO:0046983">
    <property type="term" value="F:protein dimerization activity"/>
    <property type="evidence" value="ECO:0007669"/>
    <property type="project" value="InterPro"/>
</dbReference>
<dbReference type="InterPro" id="IPR050482">
    <property type="entry name" value="Sensor_HK_TwoCompSys"/>
</dbReference>
<keyword evidence="3" id="KW-0902">Two-component regulatory system</keyword>
<evidence type="ECO:0000256" key="1">
    <source>
        <dbReference type="ARBA" id="ARBA00022679"/>
    </source>
</evidence>
<keyword evidence="1 6" id="KW-0808">Transferase</keyword>
<dbReference type="OrthoDB" id="9781904at2"/>
<dbReference type="GO" id="GO:0016020">
    <property type="term" value="C:membrane"/>
    <property type="evidence" value="ECO:0007669"/>
    <property type="project" value="InterPro"/>
</dbReference>
<feature type="coiled-coil region" evidence="4">
    <location>
        <begin position="32"/>
        <end position="59"/>
    </location>
</feature>
<dbReference type="RefSeq" id="WP_006301187.1">
    <property type="nucleotide sequence ID" value="NZ_CM001022.1"/>
</dbReference>
<dbReference type="Proteomes" id="UP000005096">
    <property type="component" value="Chromosome"/>
</dbReference>
<dbReference type="EMBL" id="CM001022">
    <property type="protein sequence ID" value="EFQ23977.1"/>
    <property type="molecule type" value="Genomic_DNA"/>
</dbReference>
<name>E3CUG1_9BACT</name>
<keyword evidence="4" id="KW-0175">Coiled coil</keyword>
<keyword evidence="7" id="KW-1185">Reference proteome</keyword>
<dbReference type="GO" id="GO:0000155">
    <property type="term" value="F:phosphorelay sensor kinase activity"/>
    <property type="evidence" value="ECO:0007669"/>
    <property type="project" value="InterPro"/>
</dbReference>
<dbReference type="EC" id="2.7.13.3" evidence="6"/>
<feature type="coiled-coil region" evidence="4">
    <location>
        <begin position="100"/>
        <end position="155"/>
    </location>
</feature>
<dbReference type="InterPro" id="IPR008595">
    <property type="entry name" value="DegS"/>
</dbReference>
<dbReference type="SMART" id="SM00387">
    <property type="entry name" value="HATPase_c"/>
    <property type="match status" value="1"/>
</dbReference>
<reference evidence="6 7" key="1">
    <citation type="journal article" date="2010" name="Stand. Genomic Sci.">
        <title>Non-contiguous finished genome sequence of Aminomonas paucivorans type strain (GLU-3).</title>
        <authorList>
            <person name="Pitluck S."/>
            <person name="Yasawong M."/>
            <person name="Held B."/>
            <person name="Lapidus A."/>
            <person name="Nolan M."/>
            <person name="Copeland A."/>
            <person name="Lucas S."/>
            <person name="Del Rio T.G."/>
            <person name="Tice H."/>
            <person name="Cheng J.F."/>
            <person name="Chertkov O."/>
            <person name="Goodwin L."/>
            <person name="Tapia R."/>
            <person name="Han C."/>
            <person name="Liolios K."/>
            <person name="Ivanova N."/>
            <person name="Mavromatis K."/>
            <person name="Ovchinnikova G."/>
            <person name="Pati A."/>
            <person name="Chen A."/>
            <person name="Palaniappan K."/>
            <person name="Land M."/>
            <person name="Hauser L."/>
            <person name="Chang Y.J."/>
            <person name="Jeffries C.D."/>
            <person name="Pukall R."/>
            <person name="Spring S."/>
            <person name="Rohde M."/>
            <person name="Sikorski J."/>
            <person name="Goker M."/>
            <person name="Woyke T."/>
            <person name="Bristow J."/>
            <person name="Eisen J.A."/>
            <person name="Markowitz V."/>
            <person name="Hugenholtz P."/>
            <person name="Kyrpides N.C."/>
            <person name="Klenk H.P."/>
        </authorList>
    </citation>
    <scope>NUCLEOTIDE SEQUENCE [LARGE SCALE GENOMIC DNA]</scope>
    <source>
        <strain evidence="6 7">DSM 12260</strain>
    </source>
</reference>
<dbReference type="InterPro" id="IPR005467">
    <property type="entry name" value="His_kinase_dom"/>
</dbReference>
<feature type="domain" description="Histidine kinase" evidence="5">
    <location>
        <begin position="214"/>
        <end position="377"/>
    </location>
</feature>
<protein>
    <submittedName>
        <fullName evidence="6">Histidine kinase</fullName>
        <ecNumber evidence="6">2.7.13.3</ecNumber>
    </submittedName>
</protein>
<evidence type="ECO:0000313" key="7">
    <source>
        <dbReference type="Proteomes" id="UP000005096"/>
    </source>
</evidence>
<evidence type="ECO:0000256" key="4">
    <source>
        <dbReference type="SAM" id="Coils"/>
    </source>
</evidence>
<accession>E3CUG1</accession>
<dbReference type="Gene3D" id="3.30.565.10">
    <property type="entry name" value="Histidine kinase-like ATPase, C-terminal domain"/>
    <property type="match status" value="1"/>
</dbReference>
<dbReference type="PaxDb" id="584708-Apau_1558"/>
<evidence type="ECO:0000256" key="2">
    <source>
        <dbReference type="ARBA" id="ARBA00022777"/>
    </source>
</evidence>
<dbReference type="PROSITE" id="PS50109">
    <property type="entry name" value="HIS_KIN"/>
    <property type="match status" value="1"/>
</dbReference>